<evidence type="ECO:0000259" key="14">
    <source>
        <dbReference type="Pfam" id="PF00266"/>
    </source>
</evidence>
<protein>
    <recommendedName>
        <fullName evidence="5">alanine--glyoxylate transaminase</fullName>
        <ecNumber evidence="5">2.6.1.44</ecNumber>
    </recommendedName>
</protein>
<feature type="binding site" evidence="10">
    <location>
        <position position="364"/>
    </location>
    <ligand>
        <name>substrate</name>
    </ligand>
</feature>
<feature type="non-terminal residue" evidence="15">
    <location>
        <position position="1"/>
    </location>
</feature>
<dbReference type="GO" id="GO:0005777">
    <property type="term" value="C:peroxisome"/>
    <property type="evidence" value="ECO:0007669"/>
    <property type="project" value="UniProtKB-SubCell"/>
</dbReference>
<reference evidence="18 19" key="1">
    <citation type="journal article" date="2013" name="Genome Biol.">
        <title>Draft genome of the mountain pine beetle, Dendroctonus ponderosae Hopkins, a major forest pest.</title>
        <authorList>
            <person name="Keeling C.I."/>
            <person name="Yuen M.M."/>
            <person name="Liao N.Y."/>
            <person name="Docking T.R."/>
            <person name="Chan S.K."/>
            <person name="Taylor G.A."/>
            <person name="Palmquist D.L."/>
            <person name="Jackman S.D."/>
            <person name="Nguyen A."/>
            <person name="Li M."/>
            <person name="Henderson H."/>
            <person name="Janes J.K."/>
            <person name="Zhao Y."/>
            <person name="Pandoh P."/>
            <person name="Moore R."/>
            <person name="Sperling F.A."/>
            <person name="Huber D.P."/>
            <person name="Birol I."/>
            <person name="Jones S.J."/>
            <person name="Bohlmann J."/>
        </authorList>
    </citation>
    <scope>NUCLEOTIDE SEQUENCE</scope>
</reference>
<evidence type="ECO:0000256" key="10">
    <source>
        <dbReference type="PIRSR" id="PIRSR000524-1"/>
    </source>
</evidence>
<evidence type="ECO:0000256" key="7">
    <source>
        <dbReference type="ARBA" id="ARBA00022679"/>
    </source>
</evidence>
<dbReference type="EMBL" id="KB740082">
    <property type="protein sequence ID" value="ENN81586.1"/>
    <property type="molecule type" value="Genomic_DNA"/>
</dbReference>
<dbReference type="Gene3D" id="3.40.640.10">
    <property type="entry name" value="Type I PLP-dependent aspartate aminotransferase-like (Major domain)"/>
    <property type="match status" value="1"/>
</dbReference>
<dbReference type="InterPro" id="IPR020578">
    <property type="entry name" value="Aminotrans_V_PyrdxlP_BS"/>
</dbReference>
<evidence type="ECO:0000256" key="1">
    <source>
        <dbReference type="ARBA" id="ARBA00001781"/>
    </source>
</evidence>
<dbReference type="InterPro" id="IPR000192">
    <property type="entry name" value="Aminotrans_V_dom"/>
</dbReference>
<keyword evidence="7" id="KW-0808">Transferase</keyword>
<dbReference type="FunFam" id="3.90.1150.10:FF:000039">
    <property type="entry name" value="Serine--pyruvate aminotransferase"/>
    <property type="match status" value="1"/>
</dbReference>
<comment type="subcellular location">
    <subcellularLocation>
        <location evidence="3">Peroxisome</location>
    </subcellularLocation>
</comment>
<dbReference type="PIRSF" id="PIRSF000524">
    <property type="entry name" value="SPT"/>
    <property type="match status" value="1"/>
</dbReference>
<feature type="domain" description="Aminotransferase class V" evidence="14">
    <location>
        <begin position="21"/>
        <end position="375"/>
    </location>
</feature>
<keyword evidence="8 11" id="KW-0663">Pyridoxal phosphate</keyword>
<dbReference type="STRING" id="77166.N6ULS0"/>
<evidence type="ECO:0000256" key="11">
    <source>
        <dbReference type="PIRSR" id="PIRSR000524-50"/>
    </source>
</evidence>
<dbReference type="PROSITE" id="PS00595">
    <property type="entry name" value="AA_TRANSFER_CLASS_5"/>
    <property type="match status" value="1"/>
</dbReference>
<accession>N6ULS0</accession>
<comment type="cofactor">
    <cofactor evidence="2 11 13">
        <name>pyridoxal 5'-phosphate</name>
        <dbReference type="ChEBI" id="CHEBI:597326"/>
    </cofactor>
</comment>
<dbReference type="GO" id="GO:0008453">
    <property type="term" value="F:alanine-glyoxylate transaminase activity"/>
    <property type="evidence" value="ECO:0007669"/>
    <property type="project" value="UniProtKB-EC"/>
</dbReference>
<dbReference type="GO" id="GO:0019265">
    <property type="term" value="P:glycine biosynthetic process, by transamination of glyoxylate"/>
    <property type="evidence" value="ECO:0007669"/>
    <property type="project" value="TreeGrafter"/>
</dbReference>
<keyword evidence="18" id="KW-1185">Reference proteome</keyword>
<dbReference type="Gene3D" id="3.90.1150.10">
    <property type="entry name" value="Aspartate Aminotransferase, domain 1"/>
    <property type="match status" value="1"/>
</dbReference>
<name>N6ULS0_DENPD</name>
<evidence type="ECO:0000313" key="18">
    <source>
        <dbReference type="Proteomes" id="UP000019118"/>
    </source>
</evidence>
<dbReference type="InterPro" id="IPR015422">
    <property type="entry name" value="PyrdxlP-dep_Trfase_small"/>
</dbReference>
<evidence type="ECO:0000313" key="17">
    <source>
        <dbReference type="EnsemblMetazoa" id="XP_019773241.1"/>
    </source>
</evidence>
<dbReference type="EMBL" id="KB632346">
    <property type="protein sequence ID" value="ERL93141.1"/>
    <property type="molecule type" value="Genomic_DNA"/>
</dbReference>
<dbReference type="InterPro" id="IPR015424">
    <property type="entry name" value="PyrdxlP-dep_Trfase"/>
</dbReference>
<dbReference type="PANTHER" id="PTHR21152:SF40">
    <property type="entry name" value="ALANINE--GLYOXYLATE AMINOTRANSFERASE"/>
    <property type="match status" value="1"/>
</dbReference>
<dbReference type="GO" id="GO:0009436">
    <property type="term" value="P:glyoxylate catabolic process"/>
    <property type="evidence" value="ECO:0007669"/>
    <property type="project" value="UniProtKB-ARBA"/>
</dbReference>
<dbReference type="KEGG" id="dpa:109546645"/>
<dbReference type="GO" id="GO:0004760">
    <property type="term" value="F:L-serine-pyruvate transaminase activity"/>
    <property type="evidence" value="ECO:0007669"/>
    <property type="project" value="TreeGrafter"/>
</dbReference>
<dbReference type="AlphaFoldDB" id="N6ULS0"/>
<proteinExistence type="inferred from homology"/>
<evidence type="ECO:0000313" key="16">
    <source>
        <dbReference type="EMBL" id="ERL93141.1"/>
    </source>
</evidence>
<keyword evidence="6" id="KW-0032">Aminotransferase</keyword>
<sequence>MNVRPPLGLKSPLRIPHKLLMGPGPSNSSPRILNALSQPILGHMHSELFDKLHFFQIMDEIKKGIQYVFQTNNQLTLAISASGHAGMEAVLCNLLEPHDVVLILINGIWGERAANLAERYGAIVRKLVKTALGSNFSIIEIENAVKIHQPKLLFVVQGESSTGIYQPIIGIGEITRRYNCLLVVDTVASLGAVPFLMDKWKVDAAYSGSQKIIGAPPGLAPISFNERALKTIANRKTPIPVYFWDITLLGQQWNCFERSAPRLYHHTTSATLLYGLREGLAVIADEGLEQVIKRHQHCAAQLYEGIEALGMQLYVDEEHKRLPSVTTIKVPDGVDWRKVTEYAMKRYKLEISGGLGPTAGKVFRVGIMGYNATQENIVFVLDVLKEALKHSVTSSKL</sequence>
<evidence type="ECO:0000256" key="8">
    <source>
        <dbReference type="ARBA" id="ARBA00022898"/>
    </source>
</evidence>
<dbReference type="PANTHER" id="PTHR21152">
    <property type="entry name" value="AMINOTRANSFERASE CLASS V"/>
    <property type="match status" value="1"/>
</dbReference>
<dbReference type="EnsemblMetazoa" id="XM_019917682.1">
    <property type="protein sequence ID" value="XP_019773241.1"/>
    <property type="gene ID" value="LOC109546645"/>
</dbReference>
<comment type="similarity">
    <text evidence="4 12">Belongs to the class-V pyridoxal-phosphate-dependent aminotransferase family.</text>
</comment>
<dbReference type="Proteomes" id="UP000019118">
    <property type="component" value="Unassembled WGS sequence"/>
</dbReference>
<evidence type="ECO:0000256" key="4">
    <source>
        <dbReference type="ARBA" id="ARBA00009236"/>
    </source>
</evidence>
<evidence type="ECO:0000256" key="6">
    <source>
        <dbReference type="ARBA" id="ARBA00022576"/>
    </source>
</evidence>
<dbReference type="EC" id="2.6.1.44" evidence="5"/>
<evidence type="ECO:0000256" key="13">
    <source>
        <dbReference type="RuleBase" id="RU004504"/>
    </source>
</evidence>
<evidence type="ECO:0000256" key="9">
    <source>
        <dbReference type="ARBA" id="ARBA00023140"/>
    </source>
</evidence>
<comment type="catalytic activity">
    <reaction evidence="1">
        <text>glyoxylate + L-alanine = glycine + pyruvate</text>
        <dbReference type="Rhea" id="RHEA:24248"/>
        <dbReference type="ChEBI" id="CHEBI:15361"/>
        <dbReference type="ChEBI" id="CHEBI:36655"/>
        <dbReference type="ChEBI" id="CHEBI:57305"/>
        <dbReference type="ChEBI" id="CHEBI:57972"/>
        <dbReference type="EC" id="2.6.1.44"/>
    </reaction>
</comment>
<gene>
    <name evidence="17" type="primary">109546645</name>
    <name evidence="16" type="ORF">D910_10440</name>
    <name evidence="15" type="ORF">YQE_01997</name>
</gene>
<dbReference type="InterPro" id="IPR015421">
    <property type="entry name" value="PyrdxlP-dep_Trfase_major"/>
</dbReference>
<dbReference type="InterPro" id="IPR024169">
    <property type="entry name" value="SP_NH2Trfase/AEP_transaminase"/>
</dbReference>
<evidence type="ECO:0000313" key="19">
    <source>
        <dbReference type="Proteomes" id="UP000030742"/>
    </source>
</evidence>
<dbReference type="FunFam" id="3.40.640.10:FF:000027">
    <property type="entry name" value="Serine--pyruvate aminotransferase, mitochondrial"/>
    <property type="match status" value="1"/>
</dbReference>
<dbReference type="HOGENOM" id="CLU_027686_0_0_1"/>
<dbReference type="CDD" id="cd06451">
    <property type="entry name" value="AGAT_like"/>
    <property type="match status" value="1"/>
</dbReference>
<evidence type="ECO:0000256" key="3">
    <source>
        <dbReference type="ARBA" id="ARBA00004275"/>
    </source>
</evidence>
<feature type="modified residue" description="N6-(pyridoxal phosphate)lysine" evidence="11">
    <location>
        <position position="211"/>
    </location>
</feature>
<evidence type="ECO:0000313" key="15">
    <source>
        <dbReference type="EMBL" id="ENN81586.1"/>
    </source>
</evidence>
<evidence type="ECO:0000256" key="5">
    <source>
        <dbReference type="ARBA" id="ARBA00013049"/>
    </source>
</evidence>
<dbReference type="Pfam" id="PF00266">
    <property type="entry name" value="Aminotran_5"/>
    <property type="match status" value="1"/>
</dbReference>
<organism evidence="15">
    <name type="scientific">Dendroctonus ponderosae</name>
    <name type="common">Mountain pine beetle</name>
    <dbReference type="NCBI Taxonomy" id="77166"/>
    <lineage>
        <taxon>Eukaryota</taxon>
        <taxon>Metazoa</taxon>
        <taxon>Ecdysozoa</taxon>
        <taxon>Arthropoda</taxon>
        <taxon>Hexapoda</taxon>
        <taxon>Insecta</taxon>
        <taxon>Pterygota</taxon>
        <taxon>Neoptera</taxon>
        <taxon>Endopterygota</taxon>
        <taxon>Coleoptera</taxon>
        <taxon>Polyphaga</taxon>
        <taxon>Cucujiformia</taxon>
        <taxon>Curculionidae</taxon>
        <taxon>Scolytinae</taxon>
        <taxon>Dendroctonus</taxon>
    </lineage>
</organism>
<reference evidence="17" key="2">
    <citation type="submission" date="2024-08" db="UniProtKB">
        <authorList>
            <consortium name="EnsemblMetazoa"/>
        </authorList>
    </citation>
    <scope>IDENTIFICATION</scope>
</reference>
<keyword evidence="9" id="KW-0576">Peroxisome</keyword>
<evidence type="ECO:0000256" key="2">
    <source>
        <dbReference type="ARBA" id="ARBA00001933"/>
    </source>
</evidence>
<dbReference type="Proteomes" id="UP000030742">
    <property type="component" value="Unassembled WGS sequence"/>
</dbReference>
<evidence type="ECO:0000256" key="12">
    <source>
        <dbReference type="RuleBase" id="RU004075"/>
    </source>
</evidence>
<dbReference type="SUPFAM" id="SSF53383">
    <property type="entry name" value="PLP-dependent transferases"/>
    <property type="match status" value="1"/>
</dbReference>
<dbReference type="OrthoDB" id="7403325at2759"/>
<dbReference type="OMA" id="YEWDTPA"/>